<dbReference type="AlphaFoldDB" id="A0A1R3T0V0"/>
<evidence type="ECO:0000313" key="5">
    <source>
        <dbReference type="EMBL" id="SCD18858.1"/>
    </source>
</evidence>
<reference evidence="5 6" key="1">
    <citation type="submission" date="2016-08" db="EMBL/GenBank/DDBJ databases">
        <authorList>
            <person name="Seilhamer J.J."/>
        </authorList>
    </citation>
    <scope>NUCLEOTIDE SEQUENCE [LARGE SCALE GENOMIC DNA]</scope>
    <source>
        <strain evidence="5">M3/6</strain>
    </source>
</reference>
<dbReference type="GO" id="GO:0000976">
    <property type="term" value="F:transcription cis-regulatory region binding"/>
    <property type="evidence" value="ECO:0007669"/>
    <property type="project" value="TreeGrafter"/>
</dbReference>
<keyword evidence="2" id="KW-0238">DNA-binding</keyword>
<gene>
    <name evidence="5" type="ORF">PSM36_0022</name>
</gene>
<dbReference type="EMBL" id="LT605205">
    <property type="protein sequence ID" value="SCD18858.1"/>
    <property type="molecule type" value="Genomic_DNA"/>
</dbReference>
<keyword evidence="1" id="KW-0805">Transcription regulation</keyword>
<proteinExistence type="predicted"/>
<evidence type="ECO:0000256" key="3">
    <source>
        <dbReference type="ARBA" id="ARBA00023163"/>
    </source>
</evidence>
<dbReference type="Proteomes" id="UP000187464">
    <property type="component" value="Chromosome I"/>
</dbReference>
<dbReference type="InterPro" id="IPR010982">
    <property type="entry name" value="Lambda_DNA-bd_dom_sf"/>
</dbReference>
<dbReference type="SMART" id="SM00354">
    <property type="entry name" value="HTH_LACI"/>
    <property type="match status" value="1"/>
</dbReference>
<dbReference type="PANTHER" id="PTHR30146:SF109">
    <property type="entry name" value="HTH-TYPE TRANSCRIPTIONAL REGULATOR GALS"/>
    <property type="match status" value="1"/>
</dbReference>
<feature type="domain" description="HTH lacI-type" evidence="4">
    <location>
        <begin position="1"/>
        <end position="50"/>
    </location>
</feature>
<dbReference type="CDD" id="cd01392">
    <property type="entry name" value="HTH_LacI"/>
    <property type="match status" value="1"/>
</dbReference>
<dbReference type="PANTHER" id="PTHR30146">
    <property type="entry name" value="LACI-RELATED TRANSCRIPTIONAL REPRESSOR"/>
    <property type="match status" value="1"/>
</dbReference>
<evidence type="ECO:0000313" key="6">
    <source>
        <dbReference type="Proteomes" id="UP000187464"/>
    </source>
</evidence>
<dbReference type="PROSITE" id="PS50932">
    <property type="entry name" value="HTH_LACI_2"/>
    <property type="match status" value="1"/>
</dbReference>
<organism evidence="5 6">
    <name type="scientific">Proteiniphilum saccharofermentans</name>
    <dbReference type="NCBI Taxonomy" id="1642647"/>
    <lineage>
        <taxon>Bacteria</taxon>
        <taxon>Pseudomonadati</taxon>
        <taxon>Bacteroidota</taxon>
        <taxon>Bacteroidia</taxon>
        <taxon>Bacteroidales</taxon>
        <taxon>Dysgonomonadaceae</taxon>
        <taxon>Proteiniphilum</taxon>
    </lineage>
</organism>
<sequence>MVGVSPALVSMVLNGKAEQYRIGEEVAKRVVETAKEMHYAPNLVAKNLRSGKTQLVGLIVTDISNPFYSAIARIVEDRASELNYTVLISSTDENLKNTERLVDVLLNKGVEGLILVPCDGSMKLIQRLYDSHFPTVLLDRYFPDIDLSSSCLDNYRATELATEHLLGQGYKNIALIAYNTEMHHILDRVSGYEDTMKNAGLSAYVHVRKVNILNPRPGIREALEELIHRKHVDAIMFLTNMLATNGLYCLNEMNVKIPEDVAVVGFNGNDAFNLFYSPITYIRQPIEQIAKGSIDILIKRIKKSNYKSKLFLEPELVIQQSSQRIS</sequence>
<evidence type="ECO:0000256" key="2">
    <source>
        <dbReference type="ARBA" id="ARBA00023125"/>
    </source>
</evidence>
<dbReference type="KEGG" id="psac:PSM36_0022"/>
<name>A0A1R3T0V0_9BACT</name>
<evidence type="ECO:0000256" key="1">
    <source>
        <dbReference type="ARBA" id="ARBA00023015"/>
    </source>
</evidence>
<accession>A0A1R3T0V0</accession>
<dbReference type="InterPro" id="IPR000843">
    <property type="entry name" value="HTH_LacI"/>
</dbReference>
<dbReference type="InterPro" id="IPR028082">
    <property type="entry name" value="Peripla_BP_I"/>
</dbReference>
<dbReference type="STRING" id="1642647.PSM36_0022"/>
<dbReference type="SUPFAM" id="SSF47413">
    <property type="entry name" value="lambda repressor-like DNA-binding domains"/>
    <property type="match status" value="1"/>
</dbReference>
<keyword evidence="6" id="KW-1185">Reference proteome</keyword>
<dbReference type="Pfam" id="PF00532">
    <property type="entry name" value="Peripla_BP_1"/>
    <property type="match status" value="1"/>
</dbReference>
<evidence type="ECO:0000259" key="4">
    <source>
        <dbReference type="PROSITE" id="PS50932"/>
    </source>
</evidence>
<dbReference type="InterPro" id="IPR001761">
    <property type="entry name" value="Peripla_BP/Lac1_sug-bd_dom"/>
</dbReference>
<dbReference type="SUPFAM" id="SSF53822">
    <property type="entry name" value="Periplasmic binding protein-like I"/>
    <property type="match status" value="1"/>
</dbReference>
<protein>
    <submittedName>
        <fullName evidence="5">Transcriptional regulator, LacI family</fullName>
    </submittedName>
</protein>
<keyword evidence="3" id="KW-0804">Transcription</keyword>
<dbReference type="GO" id="GO:0003700">
    <property type="term" value="F:DNA-binding transcription factor activity"/>
    <property type="evidence" value="ECO:0007669"/>
    <property type="project" value="TreeGrafter"/>
</dbReference>
<dbReference type="Gene3D" id="1.10.260.40">
    <property type="entry name" value="lambda repressor-like DNA-binding domains"/>
    <property type="match status" value="1"/>
</dbReference>
<dbReference type="Gene3D" id="3.40.50.2300">
    <property type="match status" value="2"/>
</dbReference>